<dbReference type="CDD" id="cd07323">
    <property type="entry name" value="LAM"/>
    <property type="match status" value="1"/>
</dbReference>
<dbReference type="Gene3D" id="1.10.10.10">
    <property type="entry name" value="Winged helix-like DNA-binding domain superfamily/Winged helix DNA-binding domain"/>
    <property type="match status" value="1"/>
</dbReference>
<dbReference type="EMBL" id="MCGR01000048">
    <property type="protein sequence ID" value="ORY73061.1"/>
    <property type="molecule type" value="Genomic_DNA"/>
</dbReference>
<gene>
    <name evidence="4" type="ORF">BCR35DRAFT_269055</name>
</gene>
<evidence type="ECO:0000256" key="2">
    <source>
        <dbReference type="PROSITE-ProRule" id="PRU00332"/>
    </source>
</evidence>
<evidence type="ECO:0000256" key="1">
    <source>
        <dbReference type="ARBA" id="ARBA00022884"/>
    </source>
</evidence>
<reference evidence="4 5" key="1">
    <citation type="submission" date="2016-07" db="EMBL/GenBank/DDBJ databases">
        <title>Pervasive Adenine N6-methylation of Active Genes in Fungi.</title>
        <authorList>
            <consortium name="DOE Joint Genome Institute"/>
            <person name="Mondo S.J."/>
            <person name="Dannebaum R.O."/>
            <person name="Kuo R.C."/>
            <person name="Labutti K."/>
            <person name="Haridas S."/>
            <person name="Kuo A."/>
            <person name="Salamov A."/>
            <person name="Ahrendt S.R."/>
            <person name="Lipzen A."/>
            <person name="Sullivan W."/>
            <person name="Andreopoulos W.B."/>
            <person name="Clum A."/>
            <person name="Lindquist E."/>
            <person name="Daum C."/>
            <person name="Ramamoorthy G.K."/>
            <person name="Gryganskyi A."/>
            <person name="Culley D."/>
            <person name="Magnuson J.K."/>
            <person name="James T.Y."/>
            <person name="O'Malley M.A."/>
            <person name="Stajich J.E."/>
            <person name="Spatafora J.W."/>
            <person name="Visel A."/>
            <person name="Grigoriev I.V."/>
        </authorList>
    </citation>
    <scope>NUCLEOTIDE SEQUENCE [LARGE SCALE GENOMIC DNA]</scope>
    <source>
        <strain evidence="4 5">62-1032</strain>
    </source>
</reference>
<dbReference type="Proteomes" id="UP000193467">
    <property type="component" value="Unassembled WGS sequence"/>
</dbReference>
<dbReference type="OrthoDB" id="2538332at2759"/>
<proteinExistence type="predicted"/>
<evidence type="ECO:0000313" key="5">
    <source>
        <dbReference type="Proteomes" id="UP000193467"/>
    </source>
</evidence>
<feature type="domain" description="HTH La-type RNA-binding" evidence="3">
    <location>
        <begin position="4"/>
        <end position="93"/>
    </location>
</feature>
<dbReference type="Pfam" id="PF05383">
    <property type="entry name" value="La"/>
    <property type="match status" value="1"/>
</dbReference>
<dbReference type="GO" id="GO:0005829">
    <property type="term" value="C:cytosol"/>
    <property type="evidence" value="ECO:0007669"/>
    <property type="project" value="TreeGrafter"/>
</dbReference>
<protein>
    <recommendedName>
        <fullName evidence="3">HTH La-type RNA-binding domain-containing protein</fullName>
    </recommendedName>
</protein>
<dbReference type="PANTHER" id="PTHR22792:SF132">
    <property type="entry name" value="LA-RELATED PROTEIN 1"/>
    <property type="match status" value="1"/>
</dbReference>
<dbReference type="STRING" id="106004.A0A1Y2ENB1"/>
<dbReference type="GO" id="GO:0010494">
    <property type="term" value="C:cytoplasmic stress granule"/>
    <property type="evidence" value="ECO:0007669"/>
    <property type="project" value="TreeGrafter"/>
</dbReference>
<dbReference type="PROSITE" id="PS50961">
    <property type="entry name" value="HTH_LA"/>
    <property type="match status" value="1"/>
</dbReference>
<sequence length="102" mass="12137">MPDPRVLDPTRYWLLGQLEWWFSVDNLCRDLFLRSKMDASGWIDISIIASFNRIKNLTTDQSIVRDTMCFTPLLEVIDNYVRLRQHWPEWILPNAIPSRVSE</sequence>
<organism evidence="4 5">
    <name type="scientific">Leucosporidium creatinivorum</name>
    <dbReference type="NCBI Taxonomy" id="106004"/>
    <lineage>
        <taxon>Eukaryota</taxon>
        <taxon>Fungi</taxon>
        <taxon>Dikarya</taxon>
        <taxon>Basidiomycota</taxon>
        <taxon>Pucciniomycotina</taxon>
        <taxon>Microbotryomycetes</taxon>
        <taxon>Leucosporidiales</taxon>
        <taxon>Leucosporidium</taxon>
    </lineage>
</organism>
<dbReference type="GO" id="GO:0045727">
    <property type="term" value="P:positive regulation of translation"/>
    <property type="evidence" value="ECO:0007669"/>
    <property type="project" value="TreeGrafter"/>
</dbReference>
<evidence type="ECO:0000313" key="4">
    <source>
        <dbReference type="EMBL" id="ORY73061.1"/>
    </source>
</evidence>
<feature type="non-terminal residue" evidence="4">
    <location>
        <position position="102"/>
    </location>
</feature>
<dbReference type="GO" id="GO:0003723">
    <property type="term" value="F:RNA binding"/>
    <property type="evidence" value="ECO:0007669"/>
    <property type="project" value="UniProtKB-UniRule"/>
</dbReference>
<dbReference type="InParanoid" id="A0A1Y2ENB1"/>
<accession>A0A1Y2ENB1</accession>
<name>A0A1Y2ENB1_9BASI</name>
<keyword evidence="5" id="KW-1185">Reference proteome</keyword>
<dbReference type="InterPro" id="IPR006630">
    <property type="entry name" value="La_HTH"/>
</dbReference>
<comment type="caution">
    <text evidence="4">The sequence shown here is derived from an EMBL/GenBank/DDBJ whole genome shotgun (WGS) entry which is preliminary data.</text>
</comment>
<dbReference type="InterPro" id="IPR036390">
    <property type="entry name" value="WH_DNA-bd_sf"/>
</dbReference>
<keyword evidence="1 2" id="KW-0694">RNA-binding</keyword>
<dbReference type="InterPro" id="IPR036388">
    <property type="entry name" value="WH-like_DNA-bd_sf"/>
</dbReference>
<dbReference type="SUPFAM" id="SSF46785">
    <property type="entry name" value="Winged helix' DNA-binding domain"/>
    <property type="match status" value="1"/>
</dbReference>
<dbReference type="PANTHER" id="PTHR22792">
    <property type="entry name" value="LUPUS LA PROTEIN-RELATED"/>
    <property type="match status" value="1"/>
</dbReference>
<dbReference type="SMART" id="SM00715">
    <property type="entry name" value="LA"/>
    <property type="match status" value="1"/>
</dbReference>
<dbReference type="AlphaFoldDB" id="A0A1Y2ENB1"/>
<dbReference type="InterPro" id="IPR045180">
    <property type="entry name" value="La_dom_prot"/>
</dbReference>
<evidence type="ECO:0000259" key="3">
    <source>
        <dbReference type="PROSITE" id="PS50961"/>
    </source>
</evidence>